<evidence type="ECO:0000313" key="2">
    <source>
        <dbReference type="Proteomes" id="UP000614410"/>
    </source>
</evidence>
<reference evidence="1 2" key="1">
    <citation type="submission" date="2020-10" db="EMBL/GenBank/DDBJ databases">
        <title>Ca. Dormibacterota MAGs.</title>
        <authorList>
            <person name="Montgomery K."/>
        </authorList>
    </citation>
    <scope>NUCLEOTIDE SEQUENCE [LARGE SCALE GENOMIC DNA]</scope>
    <source>
        <strain evidence="1">Mitchell_Peninsula_5</strain>
    </source>
</reference>
<evidence type="ECO:0000313" key="1">
    <source>
        <dbReference type="EMBL" id="MBJ7610350.1"/>
    </source>
</evidence>
<organism evidence="1 2">
    <name type="scientific">Candidatus Amunia macphersoniae</name>
    <dbReference type="NCBI Taxonomy" id="3127014"/>
    <lineage>
        <taxon>Bacteria</taxon>
        <taxon>Bacillati</taxon>
        <taxon>Candidatus Dormiibacterota</taxon>
        <taxon>Candidatus Dormibacteria</taxon>
        <taxon>Candidatus Aeolococcales</taxon>
        <taxon>Candidatus Aeolococcaceae</taxon>
        <taxon>Candidatus Amunia</taxon>
    </lineage>
</organism>
<dbReference type="EMBL" id="JAEKNN010000061">
    <property type="protein sequence ID" value="MBJ7610350.1"/>
    <property type="molecule type" value="Genomic_DNA"/>
</dbReference>
<protein>
    <submittedName>
        <fullName evidence="1">Uncharacterized protein</fullName>
    </submittedName>
</protein>
<sequence length="68" mass="7111">MRSSGGASTPMLHTSDDFMRLLANPHPLAIAGRLAVAPATVAEVATDCALRPRDLAVARTPAGSRWVD</sequence>
<gene>
    <name evidence="1" type="ORF">JF887_13105</name>
</gene>
<comment type="caution">
    <text evidence="1">The sequence shown here is derived from an EMBL/GenBank/DDBJ whole genome shotgun (WGS) entry which is preliminary data.</text>
</comment>
<dbReference type="Proteomes" id="UP000614410">
    <property type="component" value="Unassembled WGS sequence"/>
</dbReference>
<dbReference type="AlphaFoldDB" id="A0A934KR94"/>
<name>A0A934KR94_9BACT</name>
<accession>A0A934KR94</accession>
<proteinExistence type="predicted"/>